<accession>A0A9W6N098</accession>
<comment type="caution">
    <text evidence="3">The sequence shown here is derived from an EMBL/GenBank/DDBJ whole genome shotgun (WGS) entry which is preliminary data.</text>
</comment>
<feature type="transmembrane region" description="Helical" evidence="1">
    <location>
        <begin position="223"/>
        <end position="245"/>
    </location>
</feature>
<dbReference type="Pfam" id="PF00892">
    <property type="entry name" value="EamA"/>
    <property type="match status" value="1"/>
</dbReference>
<keyword evidence="1" id="KW-0812">Transmembrane</keyword>
<reference evidence="3" key="2">
    <citation type="submission" date="2023-01" db="EMBL/GenBank/DDBJ databases">
        <authorList>
            <person name="Sun Q."/>
            <person name="Evtushenko L."/>
        </authorList>
    </citation>
    <scope>NUCLEOTIDE SEQUENCE</scope>
    <source>
        <strain evidence="3">VKM B-2484</strain>
    </source>
</reference>
<name>A0A9W6N098_9HYPH</name>
<feature type="transmembrane region" description="Helical" evidence="1">
    <location>
        <begin position="282"/>
        <end position="300"/>
    </location>
</feature>
<proteinExistence type="predicted"/>
<organism evidence="3 4">
    <name type="scientific">Ancylobacter dichloromethanicus</name>
    <dbReference type="NCBI Taxonomy" id="518825"/>
    <lineage>
        <taxon>Bacteria</taxon>
        <taxon>Pseudomonadati</taxon>
        <taxon>Pseudomonadota</taxon>
        <taxon>Alphaproteobacteria</taxon>
        <taxon>Hyphomicrobiales</taxon>
        <taxon>Xanthobacteraceae</taxon>
        <taxon>Ancylobacter</taxon>
    </lineage>
</organism>
<evidence type="ECO:0000313" key="3">
    <source>
        <dbReference type="EMBL" id="GLK72777.1"/>
    </source>
</evidence>
<feature type="transmembrane region" description="Helical" evidence="1">
    <location>
        <begin position="121"/>
        <end position="139"/>
    </location>
</feature>
<feature type="transmembrane region" description="Helical" evidence="1">
    <location>
        <begin position="187"/>
        <end position="207"/>
    </location>
</feature>
<dbReference type="SUPFAM" id="SSF103481">
    <property type="entry name" value="Multidrug resistance efflux transporter EmrE"/>
    <property type="match status" value="1"/>
</dbReference>
<dbReference type="Proteomes" id="UP001143370">
    <property type="component" value="Unassembled WGS sequence"/>
</dbReference>
<sequence length="311" mass="32460">MLIGILAGLVTGALWGLAFVAPRVVAPFSALDISVVRYLIFGAVSLALMAIPQFRPTGLSWRMLAMGLLLGAIGTFGYFLAISYAVLLAGAVLPPLITGTAPVLLAIVANVRERSLPWRRLCLPLLLIAAGLGVVNLASLQEASSGEVGGLLGGVALSVFALLMWIAYGMANAVVMRAPDAPDALRWTGLQGLGCGALALLLLPLVAGGSPMLDPDSAATQRFLLWALGLGVVRSWVGTYGWVVASERLPMVLSAQLIVAETVFGLGYGLCFEQRWPTVAEAGGGLLQLVGVVVAVAIFSHRRIMPEPQIP</sequence>
<feature type="transmembrane region" description="Helical" evidence="1">
    <location>
        <begin position="252"/>
        <end position="270"/>
    </location>
</feature>
<dbReference type="RefSeq" id="WP_213374698.1">
    <property type="nucleotide sequence ID" value="NZ_BSFJ01000019.1"/>
</dbReference>
<keyword evidence="4" id="KW-1185">Reference proteome</keyword>
<dbReference type="AlphaFoldDB" id="A0A9W6N098"/>
<dbReference type="EMBL" id="BSFJ01000019">
    <property type="protein sequence ID" value="GLK72777.1"/>
    <property type="molecule type" value="Genomic_DNA"/>
</dbReference>
<dbReference type="InterPro" id="IPR000620">
    <property type="entry name" value="EamA_dom"/>
</dbReference>
<feature type="transmembrane region" description="Helical" evidence="1">
    <location>
        <begin position="87"/>
        <end position="109"/>
    </location>
</feature>
<feature type="transmembrane region" description="Helical" evidence="1">
    <location>
        <begin position="63"/>
        <end position="81"/>
    </location>
</feature>
<gene>
    <name evidence="3" type="ORF">GCM10017643_28930</name>
</gene>
<keyword evidence="1" id="KW-1133">Transmembrane helix</keyword>
<feature type="transmembrane region" description="Helical" evidence="1">
    <location>
        <begin position="151"/>
        <end position="175"/>
    </location>
</feature>
<reference evidence="3" key="1">
    <citation type="journal article" date="2014" name="Int. J. Syst. Evol. Microbiol.">
        <title>Complete genome sequence of Corynebacterium casei LMG S-19264T (=DSM 44701T), isolated from a smear-ripened cheese.</title>
        <authorList>
            <consortium name="US DOE Joint Genome Institute (JGI-PGF)"/>
            <person name="Walter F."/>
            <person name="Albersmeier A."/>
            <person name="Kalinowski J."/>
            <person name="Ruckert C."/>
        </authorList>
    </citation>
    <scope>NUCLEOTIDE SEQUENCE</scope>
    <source>
        <strain evidence="3">VKM B-2484</strain>
    </source>
</reference>
<evidence type="ECO:0000256" key="1">
    <source>
        <dbReference type="SAM" id="Phobius"/>
    </source>
</evidence>
<evidence type="ECO:0000313" key="4">
    <source>
        <dbReference type="Proteomes" id="UP001143370"/>
    </source>
</evidence>
<keyword evidence="1" id="KW-0472">Membrane</keyword>
<feature type="transmembrane region" description="Helical" evidence="1">
    <location>
        <begin position="30"/>
        <end position="51"/>
    </location>
</feature>
<dbReference type="GO" id="GO:0016020">
    <property type="term" value="C:membrane"/>
    <property type="evidence" value="ECO:0007669"/>
    <property type="project" value="InterPro"/>
</dbReference>
<feature type="domain" description="EamA" evidence="2">
    <location>
        <begin position="3"/>
        <end position="134"/>
    </location>
</feature>
<evidence type="ECO:0000259" key="2">
    <source>
        <dbReference type="Pfam" id="PF00892"/>
    </source>
</evidence>
<dbReference type="InterPro" id="IPR037185">
    <property type="entry name" value="EmrE-like"/>
</dbReference>
<protein>
    <recommendedName>
        <fullName evidence="2">EamA domain-containing protein</fullName>
    </recommendedName>
</protein>